<dbReference type="AlphaFoldDB" id="X1V800"/>
<evidence type="ECO:0008006" key="2">
    <source>
        <dbReference type="Google" id="ProtNLM"/>
    </source>
</evidence>
<dbReference type="Gene3D" id="1.10.10.10">
    <property type="entry name" value="Winged helix-like DNA-binding domain superfamily/Winged helix DNA-binding domain"/>
    <property type="match status" value="1"/>
</dbReference>
<comment type="caution">
    <text evidence="1">The sequence shown here is derived from an EMBL/GenBank/DDBJ whole genome shotgun (WGS) entry which is preliminary data.</text>
</comment>
<dbReference type="EMBL" id="BARW01029704">
    <property type="protein sequence ID" value="GAJ12357.1"/>
    <property type="molecule type" value="Genomic_DNA"/>
</dbReference>
<proteinExistence type="predicted"/>
<accession>X1V800</accession>
<protein>
    <recommendedName>
        <fullName evidence="2">HTH arsR-type domain-containing protein</fullName>
    </recommendedName>
</protein>
<evidence type="ECO:0000313" key="1">
    <source>
        <dbReference type="EMBL" id="GAJ12357.1"/>
    </source>
</evidence>
<dbReference type="InterPro" id="IPR036388">
    <property type="entry name" value="WH-like_DNA-bd_sf"/>
</dbReference>
<sequence>PKGKYFNEICNKIGGSKSTINQYLTELLQSGLVLIEPGFKTHSKTTCVKYFKINEDHVDLLKKLDLI</sequence>
<dbReference type="SUPFAM" id="SSF46785">
    <property type="entry name" value="Winged helix' DNA-binding domain"/>
    <property type="match status" value="1"/>
</dbReference>
<reference evidence="1" key="1">
    <citation type="journal article" date="2014" name="Front. Microbiol.">
        <title>High frequency of phylogenetically diverse reductive dehalogenase-homologous genes in deep subseafloor sedimentary metagenomes.</title>
        <authorList>
            <person name="Kawai M."/>
            <person name="Futagami T."/>
            <person name="Toyoda A."/>
            <person name="Takaki Y."/>
            <person name="Nishi S."/>
            <person name="Hori S."/>
            <person name="Arai W."/>
            <person name="Tsubouchi T."/>
            <person name="Morono Y."/>
            <person name="Uchiyama I."/>
            <person name="Ito T."/>
            <person name="Fujiyama A."/>
            <person name="Inagaki F."/>
            <person name="Takami H."/>
        </authorList>
    </citation>
    <scope>NUCLEOTIDE SEQUENCE</scope>
    <source>
        <strain evidence="1">Expedition CK06-06</strain>
    </source>
</reference>
<feature type="non-terminal residue" evidence="1">
    <location>
        <position position="1"/>
    </location>
</feature>
<name>X1V800_9ZZZZ</name>
<dbReference type="InterPro" id="IPR036390">
    <property type="entry name" value="WH_DNA-bd_sf"/>
</dbReference>
<gene>
    <name evidence="1" type="ORF">S12H4_47665</name>
</gene>
<organism evidence="1">
    <name type="scientific">marine sediment metagenome</name>
    <dbReference type="NCBI Taxonomy" id="412755"/>
    <lineage>
        <taxon>unclassified sequences</taxon>
        <taxon>metagenomes</taxon>
        <taxon>ecological metagenomes</taxon>
    </lineage>
</organism>